<organism evidence="2 3">
    <name type="scientific">Natrinema salaciae</name>
    <dbReference type="NCBI Taxonomy" id="1186196"/>
    <lineage>
        <taxon>Archaea</taxon>
        <taxon>Methanobacteriati</taxon>
        <taxon>Methanobacteriota</taxon>
        <taxon>Stenosarchaea group</taxon>
        <taxon>Halobacteria</taxon>
        <taxon>Halobacteriales</taxon>
        <taxon>Natrialbaceae</taxon>
        <taxon>Natrinema</taxon>
    </lineage>
</organism>
<evidence type="ECO:0000256" key="1">
    <source>
        <dbReference type="SAM" id="MobiDB-lite"/>
    </source>
</evidence>
<dbReference type="SUPFAM" id="SSF51126">
    <property type="entry name" value="Pectin lyase-like"/>
    <property type="match status" value="2"/>
</dbReference>
<dbReference type="Proteomes" id="UP000199114">
    <property type="component" value="Unassembled WGS sequence"/>
</dbReference>
<reference evidence="3" key="1">
    <citation type="submission" date="2016-10" db="EMBL/GenBank/DDBJ databases">
        <authorList>
            <person name="Varghese N."/>
            <person name="Submissions S."/>
        </authorList>
    </citation>
    <scope>NUCLEOTIDE SEQUENCE [LARGE SCALE GENOMIC DNA]</scope>
    <source>
        <strain evidence="3">DSM 25055</strain>
    </source>
</reference>
<dbReference type="PROSITE" id="PS51318">
    <property type="entry name" value="TAT"/>
    <property type="match status" value="1"/>
</dbReference>
<accession>A0A1H9H1H0</accession>
<feature type="region of interest" description="Disordered" evidence="1">
    <location>
        <begin position="1"/>
        <end position="21"/>
    </location>
</feature>
<dbReference type="EMBL" id="FOFD01000002">
    <property type="protein sequence ID" value="SEQ56175.1"/>
    <property type="molecule type" value="Genomic_DNA"/>
</dbReference>
<evidence type="ECO:0000313" key="3">
    <source>
        <dbReference type="Proteomes" id="UP000199114"/>
    </source>
</evidence>
<keyword evidence="3" id="KW-1185">Reference proteome</keyword>
<dbReference type="InterPro" id="IPR011050">
    <property type="entry name" value="Pectin_lyase_fold/virulence"/>
</dbReference>
<dbReference type="InterPro" id="IPR006311">
    <property type="entry name" value="TAT_signal"/>
</dbReference>
<dbReference type="STRING" id="1186196.SAMN04489841_2062"/>
<sequence length="1132" mass="124307">MSQDSDADEADGNERTGGSRSALGRREYLKFGGASVGASMFAIETGITRAAANSHETVRVDEEDAIDENGDLAAELDQYINDLGTLNHEFVIPSGTYTWNTRLDVPDGEFFGLVGEDPNRVTFKVRQQIGWALRPGVNGSLKEFQLRNITVDIDGTAPDGYEVDVGLINARPDGGLIENVHLVGRRYRWQDGPGGGTVGPRHTFLIELADPDGEMTVRDCEMRDGGVTVGRGEHTEHAIGFAADPPHQGRTVWENCTVEDFVDNGFYIANSPHGVNELHNCTAINNQGTNIRLGRNDSAYNCDIILDDMVGRENPGHAIWGHESAESDISDPAPYFEDITVDASELYGFIIQGGSYSTTGLRVNGLSVNIGANSHSESNFARFRDNSNTYQDIVIENFDVMDELDGPWTRISIKRPRVSLRNGTYNNIGSSDRLIYTNSNSDYLEVDSVRFELHNGGDAIELNGADFTMIDTDIVGHGPTAGLRAGSYFERESMTVAGNVFENVELRDYTDYDDLTLSDFEGDPRTNDGIIDDFEREELTEYSFDDEASLSDAAARNGMHGLDLDGNSNTSGAVRSDSGLGTYPGPDDIWEFWWNPQTTNQNFNVNFALQSGDLTEGFRVNVSLDDSNQLISFQERGSSGDTYLGQADLDIQTDTWYRTIVDGSRSDGWSVHVDTGEGSSVVGEFETDATQYTQYGTSGIAYWISGADRVYLDDIATRDTNPLNEEETPGTVVDDFEDGSLSEYTVSGADGTTASDTAAFRGSYGLELDGPSGGSGTIRSDSGLNAYPGQNDKWEFWWNPQTESEFFRVTFAIQSDDRSESLRLVTRLDSSTQYVQLQERGTNGDNYLGHADLDLAPGTWYRTVVDGTGADDWTISVDTGEGTATVGEFTSEPTQYTWYDRSGIAYWISGTDHVYLDDVTIRTEGEPSDDKPTLVVDDFEDGDLAEWTIPSQTGTVDTVTDSYDGSYALRCYDDGLTQAYANESNSPSVDYVPQPGDLWEFYVKLNTTSSNQTRFYFGRQGTGDDAGQYEIQLISDGTFRLVIDDGGSNGVVGTGTYDVNYDAGRWYRVRHWWQHPDKSADHVCELYDVAAGTEVATVSGDDGTWLDGDVGVWVTDSGDTSFDHVRILDRTG</sequence>
<feature type="region of interest" description="Disordered" evidence="1">
    <location>
        <begin position="561"/>
        <end position="580"/>
    </location>
</feature>
<feature type="compositionally biased region" description="Acidic residues" evidence="1">
    <location>
        <begin position="1"/>
        <end position="11"/>
    </location>
</feature>
<evidence type="ECO:0008006" key="4">
    <source>
        <dbReference type="Google" id="ProtNLM"/>
    </source>
</evidence>
<protein>
    <recommendedName>
        <fullName evidence="4">Right handed beta helix region</fullName>
    </recommendedName>
</protein>
<evidence type="ECO:0000313" key="2">
    <source>
        <dbReference type="EMBL" id="SEQ56175.1"/>
    </source>
</evidence>
<dbReference type="AlphaFoldDB" id="A0A1H9H1H0"/>
<dbReference type="Gene3D" id="2.60.120.260">
    <property type="entry name" value="Galactose-binding domain-like"/>
    <property type="match status" value="1"/>
</dbReference>
<name>A0A1H9H1H0_9EURY</name>
<gene>
    <name evidence="2" type="ORF">SAMN04489841_2062</name>
</gene>
<proteinExistence type="predicted"/>